<dbReference type="InterPro" id="IPR036374">
    <property type="entry name" value="OxRdtase_Mopterin-bd_sf"/>
</dbReference>
<dbReference type="OrthoDB" id="230884at2157"/>
<organism evidence="2 3">
    <name type="scientific">Halobaculum saliterrae</name>
    <dbReference type="NCBI Taxonomy" id="2073113"/>
    <lineage>
        <taxon>Archaea</taxon>
        <taxon>Methanobacteriati</taxon>
        <taxon>Methanobacteriota</taxon>
        <taxon>Stenosarchaea group</taxon>
        <taxon>Halobacteria</taxon>
        <taxon>Halobacteriales</taxon>
        <taxon>Haloferacaceae</taxon>
        <taxon>Halobaculum</taxon>
    </lineage>
</organism>
<dbReference type="SUPFAM" id="SSF56524">
    <property type="entry name" value="Oxidoreductase molybdopterin-binding domain"/>
    <property type="match status" value="1"/>
</dbReference>
<evidence type="ECO:0000259" key="1">
    <source>
        <dbReference type="Pfam" id="PF00174"/>
    </source>
</evidence>
<name>A0A6B0SPH8_9EURY</name>
<dbReference type="AlphaFoldDB" id="A0A6B0SPH8"/>
<dbReference type="InterPro" id="IPR000572">
    <property type="entry name" value="OxRdtase_Mopterin-bd_dom"/>
</dbReference>
<feature type="domain" description="Oxidoreductase molybdopterin-binding" evidence="1">
    <location>
        <begin position="20"/>
        <end position="103"/>
    </location>
</feature>
<sequence>MDRERIEREYLCASGERWGGVWRGVPVAAVLEEVAIGEDGGATHLRVAAAGDYAVCVPVATAMEAHLAVERDGDVLPSERGPRFLARVDAGKTVKAVRELELLRLDPSEDPQDYENLGY</sequence>
<reference evidence="2 3" key="1">
    <citation type="submission" date="2019-12" db="EMBL/GenBank/DDBJ databases">
        <title>Isolation and characterization of three novel carbon monoxide-oxidizing members of Halobacteria from salione crusts and soils.</title>
        <authorList>
            <person name="Myers M.R."/>
            <person name="King G.M."/>
        </authorList>
    </citation>
    <scope>NUCLEOTIDE SEQUENCE [LARGE SCALE GENOMIC DNA]</scope>
    <source>
        <strain evidence="2 3">WSA2</strain>
    </source>
</reference>
<dbReference type="Pfam" id="PF00174">
    <property type="entry name" value="Oxidored_molyb"/>
    <property type="match status" value="1"/>
</dbReference>
<dbReference type="Gene3D" id="3.90.420.10">
    <property type="entry name" value="Oxidoreductase, molybdopterin-binding domain"/>
    <property type="match status" value="1"/>
</dbReference>
<gene>
    <name evidence="2" type="ORF">GRX01_02960</name>
</gene>
<dbReference type="Proteomes" id="UP000437065">
    <property type="component" value="Unassembled WGS sequence"/>
</dbReference>
<keyword evidence="3" id="KW-1185">Reference proteome</keyword>
<evidence type="ECO:0000313" key="3">
    <source>
        <dbReference type="Proteomes" id="UP000437065"/>
    </source>
</evidence>
<accession>A0A6B0SPH8</accession>
<proteinExistence type="predicted"/>
<comment type="caution">
    <text evidence="2">The sequence shown here is derived from an EMBL/GenBank/DDBJ whole genome shotgun (WGS) entry which is preliminary data.</text>
</comment>
<evidence type="ECO:0000313" key="2">
    <source>
        <dbReference type="EMBL" id="MXR40317.1"/>
    </source>
</evidence>
<protein>
    <submittedName>
        <fullName evidence="2">Molybdopterin-dependent oxidoreductase</fullName>
    </submittedName>
</protein>
<dbReference type="EMBL" id="WUUS01000002">
    <property type="protein sequence ID" value="MXR40317.1"/>
    <property type="molecule type" value="Genomic_DNA"/>
</dbReference>